<evidence type="ECO:0000313" key="1">
    <source>
        <dbReference type="EMBL" id="KIH44923.1"/>
    </source>
</evidence>
<organism evidence="1 2">
    <name type="scientific">Ancylostoma duodenale</name>
    <dbReference type="NCBI Taxonomy" id="51022"/>
    <lineage>
        <taxon>Eukaryota</taxon>
        <taxon>Metazoa</taxon>
        <taxon>Ecdysozoa</taxon>
        <taxon>Nematoda</taxon>
        <taxon>Chromadorea</taxon>
        <taxon>Rhabditida</taxon>
        <taxon>Rhabditina</taxon>
        <taxon>Rhabditomorpha</taxon>
        <taxon>Strongyloidea</taxon>
        <taxon>Ancylostomatidae</taxon>
        <taxon>Ancylostomatinae</taxon>
        <taxon>Ancylostoma</taxon>
    </lineage>
</organism>
<dbReference type="EMBL" id="KN774779">
    <property type="protein sequence ID" value="KIH44923.1"/>
    <property type="molecule type" value="Genomic_DNA"/>
</dbReference>
<evidence type="ECO:0000313" key="2">
    <source>
        <dbReference type="Proteomes" id="UP000054047"/>
    </source>
</evidence>
<name>A0A0C2BMB9_9BILA</name>
<dbReference type="OrthoDB" id="5856593at2759"/>
<dbReference type="PANTHER" id="PTHR22699">
    <property type="entry name" value="THIOREDOXIN DOMAIN-CONTAINING PROTEIN 16"/>
    <property type="match status" value="1"/>
</dbReference>
<reference evidence="1 2" key="1">
    <citation type="submission" date="2013-12" db="EMBL/GenBank/DDBJ databases">
        <title>Draft genome of the parsitic nematode Ancylostoma duodenale.</title>
        <authorList>
            <person name="Mitreva M."/>
        </authorList>
    </citation>
    <scope>NUCLEOTIDE SEQUENCE [LARGE SCALE GENOMIC DNA]</scope>
    <source>
        <strain evidence="1 2">Zhejiang</strain>
    </source>
</reference>
<dbReference type="InterPro" id="IPR040090">
    <property type="entry name" value="TXNDC16"/>
</dbReference>
<proteinExistence type="predicted"/>
<feature type="non-terminal residue" evidence="1">
    <location>
        <position position="71"/>
    </location>
</feature>
<protein>
    <submittedName>
        <fullName evidence="1">Uncharacterized protein</fullName>
    </submittedName>
</protein>
<dbReference type="Proteomes" id="UP000054047">
    <property type="component" value="Unassembled WGS sequence"/>
</dbReference>
<feature type="non-terminal residue" evidence="1">
    <location>
        <position position="1"/>
    </location>
</feature>
<dbReference type="PANTHER" id="PTHR22699:SF1">
    <property type="entry name" value="THIOREDOXIN DOMAIN-CONTAINING PROTEIN 16"/>
    <property type="match status" value="1"/>
</dbReference>
<dbReference type="AlphaFoldDB" id="A0A0C2BMB9"/>
<keyword evidence="2" id="KW-1185">Reference proteome</keyword>
<gene>
    <name evidence="1" type="ORF">ANCDUO_25044</name>
</gene>
<sequence>VIMAHVECHKHADFCHGLTRKDFHTVVAYRDGQNIGSTYYMRDEDFYLQWIMLSGPLIELRNDEDVKNAKK</sequence>
<accession>A0A0C2BMB9</accession>